<feature type="region of interest" description="Disordered" evidence="4">
    <location>
        <begin position="30"/>
        <end position="62"/>
    </location>
</feature>
<dbReference type="InterPro" id="IPR017853">
    <property type="entry name" value="GH"/>
</dbReference>
<keyword evidence="3" id="KW-0326">Glycosidase</keyword>
<name>A0A927ZJG9_9CLOT</name>
<dbReference type="GO" id="GO:0009254">
    <property type="term" value="P:peptidoglycan turnover"/>
    <property type="evidence" value="ECO:0007669"/>
    <property type="project" value="TreeGrafter"/>
</dbReference>
<feature type="compositionally biased region" description="Polar residues" evidence="4">
    <location>
        <begin position="30"/>
        <end position="40"/>
    </location>
</feature>
<evidence type="ECO:0000256" key="5">
    <source>
        <dbReference type="SAM" id="Phobius"/>
    </source>
</evidence>
<feature type="domain" description="Glycoside hydrolase family 3 N-terminal" evidence="6">
    <location>
        <begin position="82"/>
        <end position="391"/>
    </location>
</feature>
<keyword evidence="5" id="KW-0812">Transmembrane</keyword>
<comment type="caution">
    <text evidence="7">The sequence shown here is derived from an EMBL/GenBank/DDBJ whole genome shotgun (WGS) entry which is preliminary data.</text>
</comment>
<evidence type="ECO:0000313" key="7">
    <source>
        <dbReference type="EMBL" id="MBE6059204.1"/>
    </source>
</evidence>
<dbReference type="AlphaFoldDB" id="A0A927ZJG9"/>
<dbReference type="InterPro" id="IPR001764">
    <property type="entry name" value="Glyco_hydro_3_N"/>
</dbReference>
<evidence type="ECO:0000313" key="8">
    <source>
        <dbReference type="Proteomes" id="UP000768462"/>
    </source>
</evidence>
<dbReference type="InterPro" id="IPR036962">
    <property type="entry name" value="Glyco_hydro_3_N_sf"/>
</dbReference>
<evidence type="ECO:0000256" key="2">
    <source>
        <dbReference type="ARBA" id="ARBA00022801"/>
    </source>
</evidence>
<reference evidence="7" key="1">
    <citation type="submission" date="2019-04" db="EMBL/GenBank/DDBJ databases">
        <title>Evolution of Biomass-Degrading Anaerobic Consortia Revealed by Metagenomics.</title>
        <authorList>
            <person name="Peng X."/>
        </authorList>
    </citation>
    <scope>NUCLEOTIDE SEQUENCE</scope>
    <source>
        <strain evidence="7">SIG254</strain>
    </source>
</reference>
<organism evidence="7 8">
    <name type="scientific">Clostridium sulfidigenes</name>
    <dbReference type="NCBI Taxonomy" id="318464"/>
    <lineage>
        <taxon>Bacteria</taxon>
        <taxon>Bacillati</taxon>
        <taxon>Bacillota</taxon>
        <taxon>Clostridia</taxon>
        <taxon>Eubacteriales</taxon>
        <taxon>Clostridiaceae</taxon>
        <taxon>Clostridium</taxon>
    </lineage>
</organism>
<accession>A0A927ZJG9</accession>
<evidence type="ECO:0000256" key="3">
    <source>
        <dbReference type="ARBA" id="ARBA00023295"/>
    </source>
</evidence>
<keyword evidence="5" id="KW-0472">Membrane</keyword>
<evidence type="ECO:0000256" key="1">
    <source>
        <dbReference type="ARBA" id="ARBA00005336"/>
    </source>
</evidence>
<keyword evidence="5" id="KW-1133">Transmembrane helix</keyword>
<dbReference type="PROSITE" id="PS00775">
    <property type="entry name" value="GLYCOSYL_HYDROL_F3"/>
    <property type="match status" value="1"/>
</dbReference>
<feature type="transmembrane region" description="Helical" evidence="5">
    <location>
        <begin position="7"/>
        <end position="25"/>
    </location>
</feature>
<gene>
    <name evidence="7" type="ORF">E7215_03380</name>
</gene>
<feature type="compositionally biased region" description="Polar residues" evidence="4">
    <location>
        <begin position="49"/>
        <end position="62"/>
    </location>
</feature>
<dbReference type="InterPro" id="IPR019800">
    <property type="entry name" value="Glyco_hydro_3_AS"/>
</dbReference>
<dbReference type="Proteomes" id="UP000768462">
    <property type="component" value="Unassembled WGS sequence"/>
</dbReference>
<comment type="similarity">
    <text evidence="1">Belongs to the glycosyl hydrolase 3 family.</text>
</comment>
<sequence length="399" mass="44567">MKKILKWCISLLIIILICGTSYIYFNNKNKSNGDNQSSNEESNEKDTRGSSTEPNEDITTGIPSEQVLAKEKITGILNEMSLEEKIGQLFLARVPVENQLEDIKNYFLGGYLLFGRDFENKTLEQVKQSISRYQEYSSIPMLIASDEEGGTVTRISSLLETSFKSPQELYKTGGIELVKEDIKNKSKLLKDYGIHTGLFPDADVATKESAFIYQRTLGLDAKTTAEYISQVVKVLKEEQFGSTLKHFPGYGNNVDSHVDIVIDNRSLEELRKVDFLPFIAGIEAGADSILVAHNIVTSIDGNVPASISPEVHKIIREELNFKGVIMTDDLDMEGISSFISQEEAGVKAIEAGNDLILSSTYKTQIPYIIDSVKSGRITEERINESVMRILEWKNKLGIL</sequence>
<dbReference type="Gene3D" id="3.20.20.300">
    <property type="entry name" value="Glycoside hydrolase, family 3, N-terminal domain"/>
    <property type="match status" value="1"/>
</dbReference>
<dbReference type="PANTHER" id="PTHR30480:SF16">
    <property type="entry name" value="GLYCOSIDE HYDROLASE FAMILY 3 DOMAIN PROTEIN"/>
    <property type="match status" value="1"/>
</dbReference>
<dbReference type="Pfam" id="PF00933">
    <property type="entry name" value="Glyco_hydro_3"/>
    <property type="match status" value="1"/>
</dbReference>
<evidence type="ECO:0000259" key="6">
    <source>
        <dbReference type="Pfam" id="PF00933"/>
    </source>
</evidence>
<dbReference type="SUPFAM" id="SSF51445">
    <property type="entry name" value="(Trans)glycosidases"/>
    <property type="match status" value="1"/>
</dbReference>
<protein>
    <submittedName>
        <fullName evidence="7">Beta-hexosaminidase</fullName>
    </submittedName>
</protein>
<dbReference type="GO" id="GO:0004553">
    <property type="term" value="F:hydrolase activity, hydrolyzing O-glycosyl compounds"/>
    <property type="evidence" value="ECO:0007669"/>
    <property type="project" value="InterPro"/>
</dbReference>
<dbReference type="PANTHER" id="PTHR30480">
    <property type="entry name" value="BETA-HEXOSAMINIDASE-RELATED"/>
    <property type="match status" value="1"/>
</dbReference>
<dbReference type="EMBL" id="SVCM01000039">
    <property type="protein sequence ID" value="MBE6059204.1"/>
    <property type="molecule type" value="Genomic_DNA"/>
</dbReference>
<dbReference type="InterPro" id="IPR050226">
    <property type="entry name" value="NagZ_Beta-hexosaminidase"/>
</dbReference>
<dbReference type="GO" id="GO:0005975">
    <property type="term" value="P:carbohydrate metabolic process"/>
    <property type="evidence" value="ECO:0007669"/>
    <property type="project" value="InterPro"/>
</dbReference>
<keyword evidence="2" id="KW-0378">Hydrolase</keyword>
<evidence type="ECO:0000256" key="4">
    <source>
        <dbReference type="SAM" id="MobiDB-lite"/>
    </source>
</evidence>
<proteinExistence type="inferred from homology"/>